<reference evidence="11 12" key="2">
    <citation type="submission" date="2021-08" db="EMBL/GenBank/DDBJ databases">
        <title>Massilia sp. R798.</title>
        <authorList>
            <person name="Baek J.H."/>
            <person name="Jung H.S."/>
            <person name="Kim K.R."/>
            <person name="Jeon C.O."/>
        </authorList>
    </citation>
    <scope>NUCLEOTIDE SEQUENCE [LARGE SCALE GENOMIC DNA]</scope>
    <source>
        <strain evidence="11 12">R798</strain>
    </source>
</reference>
<evidence type="ECO:0000256" key="7">
    <source>
        <dbReference type="ARBA" id="ARBA00022989"/>
    </source>
</evidence>
<evidence type="ECO:0000313" key="11">
    <source>
        <dbReference type="EMBL" id="MBZ2206021.1"/>
    </source>
</evidence>
<gene>
    <name evidence="11" type="ORF">I4X03_001970</name>
</gene>
<proteinExistence type="predicted"/>
<keyword evidence="5" id="KW-0812">Transmembrane</keyword>
<protein>
    <recommendedName>
        <fullName evidence="10">Type II secretion system protein GspC N-terminal domain-containing protein</fullName>
    </recommendedName>
</protein>
<evidence type="ECO:0000256" key="2">
    <source>
        <dbReference type="ARBA" id="ARBA00022448"/>
    </source>
</evidence>
<feature type="domain" description="Type II secretion system protein GspC N-terminal" evidence="10">
    <location>
        <begin position="64"/>
        <end position="125"/>
    </location>
</feature>
<comment type="caution">
    <text evidence="11">The sequence shown here is derived from an EMBL/GenBank/DDBJ whole genome shotgun (WGS) entry which is preliminary data.</text>
</comment>
<dbReference type="InterPro" id="IPR024961">
    <property type="entry name" value="T2SS_GspC_N"/>
</dbReference>
<evidence type="ECO:0000256" key="1">
    <source>
        <dbReference type="ARBA" id="ARBA00004533"/>
    </source>
</evidence>
<evidence type="ECO:0000256" key="8">
    <source>
        <dbReference type="ARBA" id="ARBA00023136"/>
    </source>
</evidence>
<evidence type="ECO:0000256" key="9">
    <source>
        <dbReference type="SAM" id="MobiDB-lite"/>
    </source>
</evidence>
<keyword evidence="8" id="KW-0472">Membrane</keyword>
<keyword evidence="6" id="KW-0653">Protein transport</keyword>
<feature type="compositionally biased region" description="Pro residues" evidence="9">
    <location>
        <begin position="212"/>
        <end position="222"/>
    </location>
</feature>
<evidence type="ECO:0000256" key="4">
    <source>
        <dbReference type="ARBA" id="ARBA00022519"/>
    </source>
</evidence>
<organism evidence="11 12">
    <name type="scientific">Massilia soli</name>
    <dbReference type="NCBI Taxonomy" id="2792854"/>
    <lineage>
        <taxon>Bacteria</taxon>
        <taxon>Pseudomonadati</taxon>
        <taxon>Pseudomonadota</taxon>
        <taxon>Betaproteobacteria</taxon>
        <taxon>Burkholderiales</taxon>
        <taxon>Oxalobacteraceae</taxon>
        <taxon>Telluria group</taxon>
        <taxon>Massilia</taxon>
    </lineage>
</organism>
<feature type="compositionally biased region" description="Pro residues" evidence="9">
    <location>
        <begin position="190"/>
        <end position="203"/>
    </location>
</feature>
<keyword evidence="2" id="KW-0813">Transport</keyword>
<name>A0ABS7SIH7_9BURK</name>
<comment type="subcellular location">
    <subcellularLocation>
        <location evidence="1">Cell inner membrane</location>
    </subcellularLocation>
</comment>
<feature type="compositionally biased region" description="Low complexity" evidence="9">
    <location>
        <begin position="151"/>
        <end position="176"/>
    </location>
</feature>
<evidence type="ECO:0000256" key="3">
    <source>
        <dbReference type="ARBA" id="ARBA00022475"/>
    </source>
</evidence>
<evidence type="ECO:0000256" key="6">
    <source>
        <dbReference type="ARBA" id="ARBA00022927"/>
    </source>
</evidence>
<evidence type="ECO:0000256" key="5">
    <source>
        <dbReference type="ARBA" id="ARBA00022692"/>
    </source>
</evidence>
<feature type="region of interest" description="Disordered" evidence="9">
    <location>
        <begin position="138"/>
        <end position="236"/>
    </location>
</feature>
<keyword evidence="3" id="KW-1003">Cell membrane</keyword>
<evidence type="ECO:0000313" key="12">
    <source>
        <dbReference type="Proteomes" id="UP000809349"/>
    </source>
</evidence>
<accession>A0ABS7SIH7</accession>
<sequence>MKRMPLLLTLLALVALSASIAYWVLQLYKPDQRPLAAVPVAALPEPAVDAAATLFGGQAMTAVVSNYQLTGVVAAGRNSVAILVADGQPAKAFPIGKELSAGVVVKEVHPRYVMLSEGGVLKRIDLAVDARPASEMAAPLPMDAPAPPAYPQQGQPMPQQQQMPAQPRPMPQSAAPGEQQQELDEQNEPPQGPDQEPPPPVPMARPVDGVTTPPPPAPPVQMPPATRNIGAPPVTQ</sequence>
<dbReference type="Proteomes" id="UP000809349">
    <property type="component" value="Unassembled WGS sequence"/>
</dbReference>
<dbReference type="Gene3D" id="2.30.30.830">
    <property type="match status" value="1"/>
</dbReference>
<dbReference type="Pfam" id="PF11356">
    <property type="entry name" value="T2SSC"/>
    <property type="match status" value="1"/>
</dbReference>
<keyword evidence="12" id="KW-1185">Reference proteome</keyword>
<dbReference type="EMBL" id="JAFBIL020000001">
    <property type="protein sequence ID" value="MBZ2206021.1"/>
    <property type="molecule type" value="Genomic_DNA"/>
</dbReference>
<evidence type="ECO:0000259" key="10">
    <source>
        <dbReference type="Pfam" id="PF11356"/>
    </source>
</evidence>
<reference evidence="11 12" key="1">
    <citation type="submission" date="2021-01" db="EMBL/GenBank/DDBJ databases">
        <authorList>
            <person name="Ruan W."/>
            <person name="Khan S.A."/>
            <person name="Jeon C.O."/>
        </authorList>
    </citation>
    <scope>NUCLEOTIDE SEQUENCE [LARGE SCALE GENOMIC DNA]</scope>
    <source>
        <strain evidence="11 12">R798</strain>
    </source>
</reference>
<keyword evidence="4" id="KW-0997">Cell inner membrane</keyword>
<keyword evidence="7" id="KW-1133">Transmembrane helix</keyword>